<feature type="compositionally biased region" description="Low complexity" evidence="1">
    <location>
        <begin position="189"/>
        <end position="206"/>
    </location>
</feature>
<feature type="compositionally biased region" description="Low complexity" evidence="1">
    <location>
        <begin position="146"/>
        <end position="164"/>
    </location>
</feature>
<feature type="compositionally biased region" description="Low complexity" evidence="1">
    <location>
        <begin position="218"/>
        <end position="232"/>
    </location>
</feature>
<evidence type="ECO:0000313" key="2">
    <source>
        <dbReference type="EMBL" id="GAA4366818.1"/>
    </source>
</evidence>
<feature type="region of interest" description="Disordered" evidence="1">
    <location>
        <begin position="135"/>
        <end position="252"/>
    </location>
</feature>
<dbReference type="SUPFAM" id="SSF117070">
    <property type="entry name" value="LEA14-like"/>
    <property type="match status" value="1"/>
</dbReference>
<dbReference type="EMBL" id="BAABGZ010000076">
    <property type="protein sequence ID" value="GAA4366818.1"/>
    <property type="molecule type" value="Genomic_DNA"/>
</dbReference>
<gene>
    <name evidence="2" type="ORF">GCM10023185_38230</name>
</gene>
<evidence type="ECO:0000313" key="3">
    <source>
        <dbReference type="Proteomes" id="UP001501153"/>
    </source>
</evidence>
<organism evidence="2 3">
    <name type="scientific">Hymenobacter saemangeumensis</name>
    <dbReference type="NCBI Taxonomy" id="1084522"/>
    <lineage>
        <taxon>Bacteria</taxon>
        <taxon>Pseudomonadati</taxon>
        <taxon>Bacteroidota</taxon>
        <taxon>Cytophagia</taxon>
        <taxon>Cytophagales</taxon>
        <taxon>Hymenobacteraceae</taxon>
        <taxon>Hymenobacter</taxon>
    </lineage>
</organism>
<dbReference type="Proteomes" id="UP001501153">
    <property type="component" value="Unassembled WGS sequence"/>
</dbReference>
<dbReference type="Gene3D" id="2.60.40.1820">
    <property type="match status" value="1"/>
</dbReference>
<evidence type="ECO:0008006" key="4">
    <source>
        <dbReference type="Google" id="ProtNLM"/>
    </source>
</evidence>
<feature type="compositionally biased region" description="Low complexity" evidence="1">
    <location>
        <begin position="172"/>
        <end position="182"/>
    </location>
</feature>
<evidence type="ECO:0000256" key="1">
    <source>
        <dbReference type="SAM" id="MobiDB-lite"/>
    </source>
</evidence>
<reference evidence="3" key="1">
    <citation type="journal article" date="2019" name="Int. J. Syst. Evol. Microbiol.">
        <title>The Global Catalogue of Microorganisms (GCM) 10K type strain sequencing project: providing services to taxonomists for standard genome sequencing and annotation.</title>
        <authorList>
            <consortium name="The Broad Institute Genomics Platform"/>
            <consortium name="The Broad Institute Genome Sequencing Center for Infectious Disease"/>
            <person name="Wu L."/>
            <person name="Ma J."/>
        </authorList>
    </citation>
    <scope>NUCLEOTIDE SEQUENCE [LARGE SCALE GENOMIC DNA]</scope>
    <source>
        <strain evidence="3">JCM 17923</strain>
    </source>
</reference>
<comment type="caution">
    <text evidence="2">The sequence shown here is derived from an EMBL/GenBank/DDBJ whole genome shotgun (WGS) entry which is preliminary data.</text>
</comment>
<feature type="compositionally biased region" description="Basic residues" evidence="1">
    <location>
        <begin position="233"/>
        <end position="242"/>
    </location>
</feature>
<keyword evidence="3" id="KW-1185">Reference proteome</keyword>
<name>A0ABP8IQG0_9BACT</name>
<dbReference type="RefSeq" id="WP_345237732.1">
    <property type="nucleotide sequence ID" value="NZ_BAABGZ010000076.1"/>
</dbReference>
<sequence>MFAAYALSKKGDGLKKLEYEVVGVQVHKFSLPLNLDLRVSVRFLNTSSQSYKVNSIRLNVKEGGDLVGDCFANEEFTIAPGTQTTVKFPLSLRGAVVLRKLVPLLSSGKPLPALDVQGFITAEGIETPLEGIQVPLAPYDPRNSSTAPVTTKAPAKPTPTKAPVKPAPKAPAKPAAKAPVKPAAKKTARPAGKAPARPAGKAPARTSRLDEYKQILNRTPAPKAPARPAAKAAPKKSTRPAPKKQPSTSAPR</sequence>
<accession>A0ABP8IQG0</accession>
<proteinExistence type="predicted"/>
<protein>
    <recommendedName>
        <fullName evidence="4">Late embryogenesis abundant protein LEA-2 subgroup domain-containing protein</fullName>
    </recommendedName>
</protein>